<name>A0A803MFC4_CHEQI</name>
<dbReference type="InterPro" id="IPR036047">
    <property type="entry name" value="F-box-like_dom_sf"/>
</dbReference>
<dbReference type="Pfam" id="PF13516">
    <property type="entry name" value="LRR_6"/>
    <property type="match status" value="2"/>
</dbReference>
<dbReference type="InterPro" id="IPR006553">
    <property type="entry name" value="Leu-rich_rpt_Cys-con_subtyp"/>
</dbReference>
<dbReference type="RefSeq" id="XP_021756766.1">
    <property type="nucleotide sequence ID" value="XM_021901074.1"/>
</dbReference>
<reference evidence="1" key="1">
    <citation type="journal article" date="2017" name="Nature">
        <title>The genome of Chenopodium quinoa.</title>
        <authorList>
            <person name="Jarvis D.E."/>
            <person name="Ho Y.S."/>
            <person name="Lightfoot D.J."/>
            <person name="Schmoeckel S.M."/>
            <person name="Li B."/>
            <person name="Borm T.J.A."/>
            <person name="Ohyanagi H."/>
            <person name="Mineta K."/>
            <person name="Michell C.T."/>
            <person name="Saber N."/>
            <person name="Kharbatia N.M."/>
            <person name="Rupper R.R."/>
            <person name="Sharp A.R."/>
            <person name="Dally N."/>
            <person name="Boughton B.A."/>
            <person name="Woo Y.H."/>
            <person name="Gao G."/>
            <person name="Schijlen E.G.W.M."/>
            <person name="Guo X."/>
            <person name="Momin A.A."/>
            <person name="Negrao S."/>
            <person name="Al-Babili S."/>
            <person name="Gehring C."/>
            <person name="Roessner U."/>
            <person name="Jung C."/>
            <person name="Murphy K."/>
            <person name="Arold S.T."/>
            <person name="Gojobori T."/>
            <person name="van der Linden C.G."/>
            <person name="van Loo E.N."/>
            <person name="Jellen E.N."/>
            <person name="Maughan P.J."/>
            <person name="Tester M."/>
        </authorList>
    </citation>
    <scope>NUCLEOTIDE SEQUENCE [LARGE SCALE GENOMIC DNA]</scope>
    <source>
        <strain evidence="1">cv. PI 614886</strain>
    </source>
</reference>
<dbReference type="PANTHER" id="PTHR38926">
    <property type="entry name" value="F-BOX DOMAIN CONTAINING PROTEIN, EXPRESSED"/>
    <property type="match status" value="1"/>
</dbReference>
<reference evidence="1" key="2">
    <citation type="submission" date="2021-03" db="UniProtKB">
        <authorList>
            <consortium name="EnsemblPlants"/>
        </authorList>
    </citation>
    <scope>IDENTIFICATION</scope>
</reference>
<accession>A0A803MFC4</accession>
<dbReference type="OrthoDB" id="550575at2759"/>
<keyword evidence="2" id="KW-1185">Reference proteome</keyword>
<dbReference type="Gene3D" id="1.20.1280.50">
    <property type="match status" value="1"/>
</dbReference>
<dbReference type="SMR" id="A0A803MFC4"/>
<organism evidence="1 2">
    <name type="scientific">Chenopodium quinoa</name>
    <name type="common">Quinoa</name>
    <dbReference type="NCBI Taxonomy" id="63459"/>
    <lineage>
        <taxon>Eukaryota</taxon>
        <taxon>Viridiplantae</taxon>
        <taxon>Streptophyta</taxon>
        <taxon>Embryophyta</taxon>
        <taxon>Tracheophyta</taxon>
        <taxon>Spermatophyta</taxon>
        <taxon>Magnoliopsida</taxon>
        <taxon>eudicotyledons</taxon>
        <taxon>Gunneridae</taxon>
        <taxon>Pentapetalae</taxon>
        <taxon>Caryophyllales</taxon>
        <taxon>Chenopodiaceae</taxon>
        <taxon>Chenopodioideae</taxon>
        <taxon>Atripliceae</taxon>
        <taxon>Chenopodium</taxon>
    </lineage>
</organism>
<dbReference type="EnsemblPlants" id="AUR62028342-RA">
    <property type="protein sequence ID" value="AUR62028342-RA:cds"/>
    <property type="gene ID" value="AUR62028342"/>
</dbReference>
<evidence type="ECO:0000313" key="2">
    <source>
        <dbReference type="Proteomes" id="UP000596660"/>
    </source>
</evidence>
<protein>
    <submittedName>
        <fullName evidence="1">Uncharacterized protein</fullName>
    </submittedName>
</protein>
<dbReference type="Gramene" id="AUR62028342-RA">
    <property type="protein sequence ID" value="AUR62028342-RA:cds"/>
    <property type="gene ID" value="AUR62028342"/>
</dbReference>
<dbReference type="SUPFAM" id="SSF52047">
    <property type="entry name" value="RNI-like"/>
    <property type="match status" value="1"/>
</dbReference>
<dbReference type="OMA" id="SYGITHE"/>
<dbReference type="InterPro" id="IPR001611">
    <property type="entry name" value="Leu-rich_rpt"/>
</dbReference>
<evidence type="ECO:0000313" key="1">
    <source>
        <dbReference type="EnsemblPlants" id="AUR62028342-RA:cds"/>
    </source>
</evidence>
<sequence length="270" mass="30322">MNIEENPTELTHSPDWAGLIHECLINIFSRLPLEDRWKGALLVCKPWLEACKDSPFINNSLDLEPYFKSYTESAHWWSTEFESKIDAILISAVNLSDGLLKRIRVRHCSDHALIYAAQRCPKLEVLSIKSSQSVSDATMMEVTKRCPMLKELDISFCHKISYKSLPTIGRNCPHLEVLKRNFMNLQDSSQHRGIVPNEYIDACPQDFDSEAAAIAGSMPNLLSLDLMFSGLSGEGLALISKGCINLDVMDLRGCHNLTTQDIITVLPLVM</sequence>
<dbReference type="Gene3D" id="3.80.10.10">
    <property type="entry name" value="Ribonuclease Inhibitor"/>
    <property type="match status" value="1"/>
</dbReference>
<dbReference type="AlphaFoldDB" id="A0A803MFC4"/>
<proteinExistence type="predicted"/>
<dbReference type="Proteomes" id="UP000596660">
    <property type="component" value="Unplaced"/>
</dbReference>
<dbReference type="GeneID" id="110721860"/>
<dbReference type="PANTHER" id="PTHR38926:SF5">
    <property type="entry name" value="F-BOX AND LEUCINE-RICH REPEAT PROTEIN 6"/>
    <property type="match status" value="1"/>
</dbReference>
<dbReference type="KEGG" id="cqi:110721860"/>
<dbReference type="SUPFAM" id="SSF81383">
    <property type="entry name" value="F-box domain"/>
    <property type="match status" value="1"/>
</dbReference>
<dbReference type="SMART" id="SM00367">
    <property type="entry name" value="LRR_CC"/>
    <property type="match status" value="4"/>
</dbReference>
<dbReference type="InterPro" id="IPR032675">
    <property type="entry name" value="LRR_dom_sf"/>
</dbReference>
<gene>
    <name evidence="1" type="primary">LOC110721860</name>
</gene>